<dbReference type="InterPro" id="IPR043129">
    <property type="entry name" value="ATPase_NBD"/>
</dbReference>
<dbReference type="GO" id="GO:0006096">
    <property type="term" value="P:glycolytic process"/>
    <property type="evidence" value="ECO:0007669"/>
    <property type="project" value="UniProtKB-UniPathway"/>
</dbReference>
<dbReference type="Pfam" id="PF00349">
    <property type="entry name" value="Hexokinase_1"/>
    <property type="match status" value="1"/>
</dbReference>
<evidence type="ECO:0000259" key="11">
    <source>
        <dbReference type="Pfam" id="PF03727"/>
    </source>
</evidence>
<dbReference type="PATRIC" id="fig|1297617.4.peg.2357"/>
<keyword evidence="5" id="KW-0547">Nucleotide-binding</keyword>
<dbReference type="GO" id="GO:0004340">
    <property type="term" value="F:glucokinase activity"/>
    <property type="evidence" value="ECO:0007669"/>
    <property type="project" value="TreeGrafter"/>
</dbReference>
<evidence type="ECO:0000256" key="6">
    <source>
        <dbReference type="ARBA" id="ARBA00022777"/>
    </source>
</evidence>
<protein>
    <submittedName>
        <fullName evidence="12">Hexokinase</fullName>
        <ecNumber evidence="12">2.7.1.1</ecNumber>
    </submittedName>
</protein>
<dbReference type="GO" id="GO:0006006">
    <property type="term" value="P:glucose metabolic process"/>
    <property type="evidence" value="ECO:0007669"/>
    <property type="project" value="TreeGrafter"/>
</dbReference>
<dbReference type="PANTHER" id="PTHR19443:SF16">
    <property type="entry name" value="HEXOKINASE TYPE 1-RELATED"/>
    <property type="match status" value="1"/>
</dbReference>
<keyword evidence="6 12" id="KW-0418">Kinase</keyword>
<dbReference type="EMBL" id="CP011307">
    <property type="protein sequence ID" value="ALP94678.1"/>
    <property type="molecule type" value="Genomic_DNA"/>
</dbReference>
<gene>
    <name evidence="12" type="ORF">IB211_02287c</name>
</gene>
<dbReference type="GO" id="GO:0005524">
    <property type="term" value="F:ATP binding"/>
    <property type="evidence" value="ECO:0007669"/>
    <property type="project" value="UniProtKB-KW"/>
</dbReference>
<evidence type="ECO:0000256" key="8">
    <source>
        <dbReference type="ARBA" id="ARBA00023152"/>
    </source>
</evidence>
<comment type="pathway">
    <text evidence="2">Carbohydrate metabolism.</text>
</comment>
<evidence type="ECO:0000256" key="4">
    <source>
        <dbReference type="ARBA" id="ARBA00022679"/>
    </source>
</evidence>
<dbReference type="eggNOG" id="COG5026">
    <property type="taxonomic scope" value="Bacteria"/>
</dbReference>
<reference evidence="13" key="2">
    <citation type="submission" date="2015-04" db="EMBL/GenBank/DDBJ databases">
        <title>A butyrogenic pathway from the amino acid lysine in a human gut commensal.</title>
        <authorList>
            <person name="de Vos W.M."/>
            <person name="Bui N.T.P."/>
            <person name="Plugge C.M."/>
            <person name="Ritari J."/>
        </authorList>
    </citation>
    <scope>NUCLEOTIDE SEQUENCE [LARGE SCALE GENOMIC DNA]</scope>
    <source>
        <strain evidence="13">AF211</strain>
    </source>
</reference>
<dbReference type="KEGG" id="ibu:IB211_02287c"/>
<sequence length="434" mass="47566">MPNAVERVEEFLKAYGMDPSFTDVDACARAFQRDMERGLQGAKDAWMMMLPTYLSLEGEVPEEEPTIVIDAGGTNFRIGLVTVHPEGTEVEDLSVFPMPGSQSAITWAEFIEQVSDAILPLTDRSRRVGLCFSYAAESLPNRDGRVLGIAKQVRIVGFEGMELGRDLSAALEAKGAAGVRFVVLNDTVAALLGGVAELRDEVFDGYVGLIYGTGVNTCYAERPERLKRVTTPWEKGDMLVNMESARFDGGCQGEFDRQLDQASVDPGMCHYEKMVSGRYQGEVVYRTLRQGAMDGLFTPGSSQRLLELDGLTMVQADAFCARPYGNGVLAGICQEEEDREMVYTIIDRLVERSARLVCANLAGILLQTGAGMRIHRPACIVAEGSTFYKGHLFRGKLERLCAEYITGRLGRYYAFRQVADANLIGTAAAALLNP</sequence>
<evidence type="ECO:0000256" key="9">
    <source>
        <dbReference type="ARBA" id="ARBA00047905"/>
    </source>
</evidence>
<keyword evidence="4 12" id="KW-0808">Transferase</keyword>
<dbReference type="EC" id="2.7.1.1" evidence="12"/>
<dbReference type="AlphaFoldDB" id="A0A0S2W5R5"/>
<dbReference type="UniPathway" id="UPA00109">
    <property type="reaction ID" value="UER00180"/>
</dbReference>
<dbReference type="PANTHER" id="PTHR19443">
    <property type="entry name" value="HEXOKINASE"/>
    <property type="match status" value="1"/>
</dbReference>
<evidence type="ECO:0000256" key="7">
    <source>
        <dbReference type="ARBA" id="ARBA00022840"/>
    </source>
</evidence>
<evidence type="ECO:0000256" key="2">
    <source>
        <dbReference type="ARBA" id="ARBA00005007"/>
    </source>
</evidence>
<dbReference type="Gene3D" id="3.40.367.20">
    <property type="match status" value="1"/>
</dbReference>
<evidence type="ECO:0000256" key="3">
    <source>
        <dbReference type="ARBA" id="ARBA00009225"/>
    </source>
</evidence>
<dbReference type="InterPro" id="IPR022673">
    <property type="entry name" value="Hexokinase_C"/>
</dbReference>
<evidence type="ECO:0000256" key="1">
    <source>
        <dbReference type="ARBA" id="ARBA00004921"/>
    </source>
</evidence>
<dbReference type="RefSeq" id="WP_058118081.1">
    <property type="nucleotide sequence ID" value="NZ_CALICV010000092.1"/>
</dbReference>
<name>A0A0S2W5R5_9FIRM</name>
<feature type="domain" description="Hexokinase N-terminal" evidence="10">
    <location>
        <begin position="22"/>
        <end position="193"/>
    </location>
</feature>
<organism evidence="12 13">
    <name type="scientific">Intestinimonas butyriciproducens</name>
    <dbReference type="NCBI Taxonomy" id="1297617"/>
    <lineage>
        <taxon>Bacteria</taxon>
        <taxon>Bacillati</taxon>
        <taxon>Bacillota</taxon>
        <taxon>Clostridia</taxon>
        <taxon>Eubacteriales</taxon>
        <taxon>Intestinimonas</taxon>
    </lineage>
</organism>
<evidence type="ECO:0000256" key="5">
    <source>
        <dbReference type="ARBA" id="ARBA00022741"/>
    </source>
</evidence>
<dbReference type="SUPFAM" id="SSF53067">
    <property type="entry name" value="Actin-like ATPase domain"/>
    <property type="match status" value="2"/>
</dbReference>
<keyword evidence="8" id="KW-0324">Glycolysis</keyword>
<dbReference type="PROSITE" id="PS51748">
    <property type="entry name" value="HEXOKINASE_2"/>
    <property type="match status" value="1"/>
</dbReference>
<proteinExistence type="inferred from homology"/>
<dbReference type="InterPro" id="IPR022672">
    <property type="entry name" value="Hexokinase_N"/>
</dbReference>
<dbReference type="GO" id="GO:0008865">
    <property type="term" value="F:fructokinase activity"/>
    <property type="evidence" value="ECO:0007669"/>
    <property type="project" value="TreeGrafter"/>
</dbReference>
<dbReference type="Gene3D" id="3.30.420.40">
    <property type="match status" value="1"/>
</dbReference>
<dbReference type="Pfam" id="PF03727">
    <property type="entry name" value="Hexokinase_2"/>
    <property type="match status" value="1"/>
</dbReference>
<accession>A0A0S2W5R5</accession>
<comment type="catalytic activity">
    <reaction evidence="9">
        <text>D-fructose + ATP = D-fructose 6-phosphate + ADP + H(+)</text>
        <dbReference type="Rhea" id="RHEA:16125"/>
        <dbReference type="ChEBI" id="CHEBI:15378"/>
        <dbReference type="ChEBI" id="CHEBI:30616"/>
        <dbReference type="ChEBI" id="CHEBI:37721"/>
        <dbReference type="ChEBI" id="CHEBI:61527"/>
        <dbReference type="ChEBI" id="CHEBI:456216"/>
        <dbReference type="EC" id="2.7.1.1"/>
    </reaction>
    <physiologicalReaction direction="left-to-right" evidence="9">
        <dbReference type="Rhea" id="RHEA:16126"/>
    </physiologicalReaction>
</comment>
<comment type="similarity">
    <text evidence="3">Belongs to the hexokinase family.</text>
</comment>
<dbReference type="PRINTS" id="PR00475">
    <property type="entry name" value="HEXOKINASE"/>
</dbReference>
<evidence type="ECO:0000259" key="10">
    <source>
        <dbReference type="Pfam" id="PF00349"/>
    </source>
</evidence>
<dbReference type="InterPro" id="IPR001312">
    <property type="entry name" value="Hexokinase"/>
</dbReference>
<dbReference type="Proteomes" id="UP000064844">
    <property type="component" value="Chromosome"/>
</dbReference>
<evidence type="ECO:0000313" key="12">
    <source>
        <dbReference type="EMBL" id="ALP94678.1"/>
    </source>
</evidence>
<dbReference type="GO" id="GO:0005536">
    <property type="term" value="F:D-glucose binding"/>
    <property type="evidence" value="ECO:0007669"/>
    <property type="project" value="InterPro"/>
</dbReference>
<evidence type="ECO:0000313" key="13">
    <source>
        <dbReference type="Proteomes" id="UP000064844"/>
    </source>
</evidence>
<dbReference type="STRING" id="1297617.IB211_02287c"/>
<dbReference type="CDD" id="cd24000">
    <property type="entry name" value="ASKHA_NBD_HK"/>
    <property type="match status" value="1"/>
</dbReference>
<feature type="domain" description="Hexokinase C-terminal" evidence="11">
    <location>
        <begin position="207"/>
        <end position="431"/>
    </location>
</feature>
<dbReference type="GO" id="GO:0001678">
    <property type="term" value="P:intracellular glucose homeostasis"/>
    <property type="evidence" value="ECO:0007669"/>
    <property type="project" value="InterPro"/>
</dbReference>
<comment type="pathway">
    <text evidence="1">Carbohydrate degradation.</text>
</comment>
<keyword evidence="7" id="KW-0067">ATP-binding</keyword>
<reference evidence="12 13" key="1">
    <citation type="journal article" date="2015" name="Nat. Commun.">
        <title>Production of butyrate from lysine and the Amadori product fructoselysine by a human gut commensal.</title>
        <authorList>
            <person name="Bui T.P."/>
            <person name="Ritari J."/>
            <person name="Boeren S."/>
            <person name="de Waard P."/>
            <person name="Plugge C.M."/>
            <person name="de Vos W.M."/>
        </authorList>
    </citation>
    <scope>NUCLEOTIDE SEQUENCE [LARGE SCALE GENOMIC DNA]</scope>
    <source>
        <strain evidence="12 13">AF211</strain>
    </source>
</reference>
<keyword evidence="13" id="KW-1185">Reference proteome</keyword>